<keyword evidence="4" id="KW-1185">Reference proteome</keyword>
<comment type="caution">
    <text evidence="3">The sequence shown here is derived from an EMBL/GenBank/DDBJ whole genome shotgun (WGS) entry which is preliminary data.</text>
</comment>
<organism evidence="3 4">
    <name type="scientific">Steinernema hermaphroditum</name>
    <dbReference type="NCBI Taxonomy" id="289476"/>
    <lineage>
        <taxon>Eukaryota</taxon>
        <taxon>Metazoa</taxon>
        <taxon>Ecdysozoa</taxon>
        <taxon>Nematoda</taxon>
        <taxon>Chromadorea</taxon>
        <taxon>Rhabditida</taxon>
        <taxon>Tylenchina</taxon>
        <taxon>Panagrolaimomorpha</taxon>
        <taxon>Strongyloidoidea</taxon>
        <taxon>Steinernematidae</taxon>
        <taxon>Steinernema</taxon>
    </lineage>
</organism>
<evidence type="ECO:0000313" key="4">
    <source>
        <dbReference type="Proteomes" id="UP001175271"/>
    </source>
</evidence>
<protein>
    <recommendedName>
        <fullName evidence="2">C-type lectin domain-containing protein</fullName>
    </recommendedName>
</protein>
<evidence type="ECO:0000256" key="1">
    <source>
        <dbReference type="SAM" id="SignalP"/>
    </source>
</evidence>
<dbReference type="InterPro" id="IPR016187">
    <property type="entry name" value="CTDL_fold"/>
</dbReference>
<dbReference type="Pfam" id="PF00059">
    <property type="entry name" value="Lectin_C"/>
    <property type="match status" value="1"/>
</dbReference>
<dbReference type="Gene3D" id="3.10.100.10">
    <property type="entry name" value="Mannose-Binding Protein A, subunit A"/>
    <property type="match status" value="1"/>
</dbReference>
<dbReference type="CDD" id="cd00037">
    <property type="entry name" value="CLECT"/>
    <property type="match status" value="1"/>
</dbReference>
<evidence type="ECO:0000313" key="3">
    <source>
        <dbReference type="EMBL" id="KAK0422257.1"/>
    </source>
</evidence>
<dbReference type="PROSITE" id="PS50041">
    <property type="entry name" value="C_TYPE_LECTIN_2"/>
    <property type="match status" value="1"/>
</dbReference>
<dbReference type="AlphaFoldDB" id="A0AA39ID87"/>
<proteinExistence type="predicted"/>
<dbReference type="Proteomes" id="UP001175271">
    <property type="component" value="Unassembled WGS sequence"/>
</dbReference>
<keyword evidence="1" id="KW-0732">Signal</keyword>
<feature type="signal peptide" evidence="1">
    <location>
        <begin position="1"/>
        <end position="21"/>
    </location>
</feature>
<feature type="domain" description="C-type lectin" evidence="2">
    <location>
        <begin position="157"/>
        <end position="277"/>
    </location>
</feature>
<feature type="chain" id="PRO_5041314491" description="C-type lectin domain-containing protein" evidence="1">
    <location>
        <begin position="22"/>
        <end position="281"/>
    </location>
</feature>
<dbReference type="InterPro" id="IPR016186">
    <property type="entry name" value="C-type_lectin-like/link_sf"/>
</dbReference>
<sequence>MPGGRHLHFLPLLLFISLSLAEEDCALNGKVSADGKRCYVLFPTLSQSKMSQAHCELIDSSVATFSKAAEIATLTGYAKKLFNGTPLTHLWVKAVEPCGGQKCPEVDGRKSCVALNVLTGKLEAQNCTTKMLVACVNDRESGRERRAAPCPRGWQQFKRNCYRLHAEEKKWAEAEEKCKSENAHLASVHEYREMEFLVNDFKPPNFTPRAWLGGRRDYSAKGVVYKWSDGSVWDYDDGWNYGDVKGNECVGTATSMEVLHEKWESLDCNEKASFFCKQPAV</sequence>
<dbReference type="SMART" id="SM00034">
    <property type="entry name" value="CLECT"/>
    <property type="match status" value="1"/>
</dbReference>
<accession>A0AA39ID87</accession>
<dbReference type="PANTHER" id="PTHR22803">
    <property type="entry name" value="MANNOSE, PHOSPHOLIPASE, LECTIN RECEPTOR RELATED"/>
    <property type="match status" value="1"/>
</dbReference>
<reference evidence="3" key="1">
    <citation type="submission" date="2023-06" db="EMBL/GenBank/DDBJ databases">
        <title>Genomic analysis of the entomopathogenic nematode Steinernema hermaphroditum.</title>
        <authorList>
            <person name="Schwarz E.M."/>
            <person name="Heppert J.K."/>
            <person name="Baniya A."/>
            <person name="Schwartz H.T."/>
            <person name="Tan C.-H."/>
            <person name="Antoshechkin I."/>
            <person name="Sternberg P.W."/>
            <person name="Goodrich-Blair H."/>
            <person name="Dillman A.R."/>
        </authorList>
    </citation>
    <scope>NUCLEOTIDE SEQUENCE</scope>
    <source>
        <strain evidence="3">PS9179</strain>
        <tissue evidence="3">Whole animal</tissue>
    </source>
</reference>
<dbReference type="SUPFAM" id="SSF56436">
    <property type="entry name" value="C-type lectin-like"/>
    <property type="match status" value="2"/>
</dbReference>
<dbReference type="InterPro" id="IPR050111">
    <property type="entry name" value="C-type_lectin/snaclec_domain"/>
</dbReference>
<evidence type="ECO:0000259" key="2">
    <source>
        <dbReference type="PROSITE" id="PS50041"/>
    </source>
</evidence>
<dbReference type="EMBL" id="JAUCMV010000001">
    <property type="protein sequence ID" value="KAK0422257.1"/>
    <property type="molecule type" value="Genomic_DNA"/>
</dbReference>
<name>A0AA39ID87_9BILA</name>
<dbReference type="InterPro" id="IPR001304">
    <property type="entry name" value="C-type_lectin-like"/>
</dbReference>
<gene>
    <name evidence="3" type="ORF">QR680_007467</name>
</gene>